<dbReference type="EMBL" id="JAQNDO010000001">
    <property type="protein sequence ID" value="MDC0743962.1"/>
    <property type="molecule type" value="Genomic_DNA"/>
</dbReference>
<feature type="compositionally biased region" description="Low complexity" evidence="1">
    <location>
        <begin position="228"/>
        <end position="240"/>
    </location>
</feature>
<reference evidence="2 3" key="1">
    <citation type="submission" date="2022-11" db="EMBL/GenBank/DDBJ databases">
        <title>Minimal conservation of predation-associated metabolite biosynthetic gene clusters underscores biosynthetic potential of Myxococcota including descriptions for ten novel species: Archangium lansinium sp. nov., Myxococcus landrumus sp. nov., Nannocystis bai.</title>
        <authorList>
            <person name="Ahearne A."/>
            <person name="Stevens C."/>
            <person name="Dowd S."/>
        </authorList>
    </citation>
    <scope>NUCLEOTIDE SEQUENCE [LARGE SCALE GENOMIC DNA]</scope>
    <source>
        <strain evidence="2 3">RJM3</strain>
    </source>
</reference>
<accession>A0ABT5ERG6</accession>
<feature type="region of interest" description="Disordered" evidence="1">
    <location>
        <begin position="207"/>
        <end position="270"/>
    </location>
</feature>
<protein>
    <recommendedName>
        <fullName evidence="4">PEGA domain-containing protein</fullName>
    </recommendedName>
</protein>
<feature type="compositionally biased region" description="Basic and acidic residues" evidence="1">
    <location>
        <begin position="253"/>
        <end position="267"/>
    </location>
</feature>
<proteinExistence type="predicted"/>
<evidence type="ECO:0000313" key="2">
    <source>
        <dbReference type="EMBL" id="MDC0743962.1"/>
    </source>
</evidence>
<evidence type="ECO:0000313" key="3">
    <source>
        <dbReference type="Proteomes" id="UP001221411"/>
    </source>
</evidence>
<name>A0ABT5ERG6_9BACT</name>
<gene>
    <name evidence="2" type="ORF">POL67_21715</name>
</gene>
<dbReference type="InterPro" id="IPR011990">
    <property type="entry name" value="TPR-like_helical_dom_sf"/>
</dbReference>
<dbReference type="RefSeq" id="WP_271920004.1">
    <property type="nucleotide sequence ID" value="NZ_JAQNDO010000001.1"/>
</dbReference>
<organism evidence="2 3">
    <name type="scientific">Polyangium mundeleinium</name>
    <dbReference type="NCBI Taxonomy" id="2995306"/>
    <lineage>
        <taxon>Bacteria</taxon>
        <taxon>Pseudomonadati</taxon>
        <taxon>Myxococcota</taxon>
        <taxon>Polyangia</taxon>
        <taxon>Polyangiales</taxon>
        <taxon>Polyangiaceae</taxon>
        <taxon>Polyangium</taxon>
    </lineage>
</organism>
<comment type="caution">
    <text evidence="2">The sequence shown here is derived from an EMBL/GenBank/DDBJ whole genome shotgun (WGS) entry which is preliminary data.</text>
</comment>
<keyword evidence="3" id="KW-1185">Reference proteome</keyword>
<evidence type="ECO:0000256" key="1">
    <source>
        <dbReference type="SAM" id="MobiDB-lite"/>
    </source>
</evidence>
<sequence length="492" mass="50969">MTQTDKPNHVHVPHDGRVAPRRARLCLFLSALVTTSLAPLAIADAADAEALLKEGKKLVTEKKYDEACPKIAEAYKLSPSPASLLDLALCHEKQGKLATAWGEMLDAEADARKAGRADVEARARANSKAIEPKLPRVTVSVAANTPGIEIAIDGQKIDLGALGKGRPVDPGEHKIVATAPGRKPWETTLSLKPAERKSVMVPALAEDGSAAPTGDKAPDKPAGGDTGATGQPAGTTTTNDTKTDGGAAGAGDTKPKDKPEEPDDGKGPIHRAKRLVVDVGAFGGAQLFLGGGSVDALSALTYEYRITYPLGGEAAEYKACDASACYATVDPAIGVPVGGQVFVGYALSEKLHVGGRFFGSYLVTGGYSLLVGPALSVRVNDRLWVGGTLAVGFGGQNATINGARGAVPSEWAELNGGDEVELLLSRTIPAENETGFGFSFGAAVEVSYTLAEFGKGKSLTTGSLVASAWPTFLKTWDGFAIALPVGIGYRFH</sequence>
<dbReference type="Proteomes" id="UP001221411">
    <property type="component" value="Unassembled WGS sequence"/>
</dbReference>
<evidence type="ECO:0008006" key="4">
    <source>
        <dbReference type="Google" id="ProtNLM"/>
    </source>
</evidence>
<dbReference type="Gene3D" id="1.25.40.10">
    <property type="entry name" value="Tetratricopeptide repeat domain"/>
    <property type="match status" value="1"/>
</dbReference>